<dbReference type="Proteomes" id="UP000075901">
    <property type="component" value="Unassembled WGS sequence"/>
</dbReference>
<evidence type="ECO:0000313" key="5">
    <source>
        <dbReference type="Proteomes" id="UP000075901"/>
    </source>
</evidence>
<proteinExistence type="predicted"/>
<reference evidence="4" key="2">
    <citation type="submission" date="2020-05" db="UniProtKB">
        <authorList>
            <consortium name="EnsemblMetazoa"/>
        </authorList>
    </citation>
    <scope>IDENTIFICATION</scope>
    <source>
        <strain evidence="4">maculatus3</strain>
    </source>
</reference>
<evidence type="ECO:0008006" key="6">
    <source>
        <dbReference type="Google" id="ProtNLM"/>
    </source>
</evidence>
<dbReference type="Gene3D" id="3.80.10.10">
    <property type="entry name" value="Ribonuclease Inhibitor"/>
    <property type="match status" value="1"/>
</dbReference>
<keyword evidence="3" id="KW-0732">Signal</keyword>
<reference evidence="5" key="1">
    <citation type="submission" date="2013-09" db="EMBL/GenBank/DDBJ databases">
        <title>The Genome Sequence of Anopheles maculatus species B.</title>
        <authorList>
            <consortium name="The Broad Institute Genomics Platform"/>
            <person name="Neafsey D.E."/>
            <person name="Besansky N."/>
            <person name="Howell P."/>
            <person name="Walton C."/>
            <person name="Young S.K."/>
            <person name="Zeng Q."/>
            <person name="Gargeya S."/>
            <person name="Fitzgerald M."/>
            <person name="Haas B."/>
            <person name="Abouelleil A."/>
            <person name="Allen A.W."/>
            <person name="Alvarado L."/>
            <person name="Arachchi H.M."/>
            <person name="Berlin A.M."/>
            <person name="Chapman S.B."/>
            <person name="Gainer-Dewar J."/>
            <person name="Goldberg J."/>
            <person name="Griggs A."/>
            <person name="Gujja S."/>
            <person name="Hansen M."/>
            <person name="Howarth C."/>
            <person name="Imamovic A."/>
            <person name="Ireland A."/>
            <person name="Larimer J."/>
            <person name="McCowan C."/>
            <person name="Murphy C."/>
            <person name="Pearson M."/>
            <person name="Poon T.W."/>
            <person name="Priest M."/>
            <person name="Roberts A."/>
            <person name="Saif S."/>
            <person name="Shea T."/>
            <person name="Sisk P."/>
            <person name="Sykes S."/>
            <person name="Wortman J."/>
            <person name="Nusbaum C."/>
            <person name="Birren B."/>
        </authorList>
    </citation>
    <scope>NUCLEOTIDE SEQUENCE [LARGE SCALE GENOMIC DNA]</scope>
    <source>
        <strain evidence="5">maculatus3</strain>
    </source>
</reference>
<dbReference type="PANTHER" id="PTHR48051:SF1">
    <property type="entry name" value="RAS SUPPRESSOR PROTEIN 1"/>
    <property type="match status" value="1"/>
</dbReference>
<accession>A0A182S7D0</accession>
<keyword evidence="2" id="KW-0677">Repeat</keyword>
<dbReference type="InterPro" id="IPR050216">
    <property type="entry name" value="LRR_domain-containing"/>
</dbReference>
<dbReference type="EnsemblMetazoa" id="AMAM001163-RA">
    <property type="protein sequence ID" value="AMAM001163-PA"/>
    <property type="gene ID" value="AMAM001163"/>
</dbReference>
<keyword evidence="1" id="KW-0433">Leucine-rich repeat</keyword>
<dbReference type="InterPro" id="IPR001611">
    <property type="entry name" value="Leu-rich_rpt"/>
</dbReference>
<evidence type="ECO:0000256" key="3">
    <source>
        <dbReference type="SAM" id="SignalP"/>
    </source>
</evidence>
<keyword evidence="5" id="KW-1185">Reference proteome</keyword>
<dbReference type="AlphaFoldDB" id="A0A182S7D0"/>
<organism evidence="4 5">
    <name type="scientific">Anopheles maculatus</name>
    <dbReference type="NCBI Taxonomy" id="74869"/>
    <lineage>
        <taxon>Eukaryota</taxon>
        <taxon>Metazoa</taxon>
        <taxon>Ecdysozoa</taxon>
        <taxon>Arthropoda</taxon>
        <taxon>Hexapoda</taxon>
        <taxon>Insecta</taxon>
        <taxon>Pterygota</taxon>
        <taxon>Neoptera</taxon>
        <taxon>Endopterygota</taxon>
        <taxon>Diptera</taxon>
        <taxon>Nematocera</taxon>
        <taxon>Culicoidea</taxon>
        <taxon>Culicidae</taxon>
        <taxon>Anophelinae</taxon>
        <taxon>Anopheles</taxon>
        <taxon>Anopheles maculatus group</taxon>
    </lineage>
</organism>
<dbReference type="InterPro" id="IPR032675">
    <property type="entry name" value="LRR_dom_sf"/>
</dbReference>
<dbReference type="PANTHER" id="PTHR48051">
    <property type="match status" value="1"/>
</dbReference>
<feature type="signal peptide" evidence="3">
    <location>
        <begin position="1"/>
        <end position="20"/>
    </location>
</feature>
<protein>
    <recommendedName>
        <fullName evidence="6">Leucine rich immune protein (Coil-less)</fullName>
    </recommendedName>
</protein>
<feature type="chain" id="PRO_5008135512" description="Leucine rich immune protein (Coil-less)" evidence="3">
    <location>
        <begin position="21"/>
        <end position="270"/>
    </location>
</feature>
<dbReference type="GO" id="GO:0005737">
    <property type="term" value="C:cytoplasm"/>
    <property type="evidence" value="ECO:0007669"/>
    <property type="project" value="TreeGrafter"/>
</dbReference>
<dbReference type="VEuPathDB" id="VectorBase:AMAM001163"/>
<dbReference type="Pfam" id="PF13855">
    <property type="entry name" value="LRR_8"/>
    <property type="match status" value="1"/>
</dbReference>
<evidence type="ECO:0000256" key="1">
    <source>
        <dbReference type="ARBA" id="ARBA00022614"/>
    </source>
</evidence>
<evidence type="ECO:0000313" key="4">
    <source>
        <dbReference type="EnsemblMetazoa" id="AMAM001163-PA"/>
    </source>
</evidence>
<sequence>MASLWFLLLAICCYISSTEAKNPVAKFHYDYNRIQETDQTWNCWKEGYRPPPATSNKIHESGNGTAAEIERILRFDQANAVLFLFTSNSDNTNLHTTFQIARNKLVRLSLDNAGLERLELAFTGRDNDCRLAELSVPRNRLSDLPSGLERLTALRKLDFSYNLLEDFNLDRLVRAPGLKQLLLAHNRLESFGSSVQTSFASLHKLDLSNNRLRTLDATYWSMPQLETFHVDNNRHLTTIVGWTRTRFPLVKGFDPAGTNNWNQTWLKSVQ</sequence>
<name>A0A182S7D0_9DIPT</name>
<dbReference type="SUPFAM" id="SSF52058">
    <property type="entry name" value="L domain-like"/>
    <property type="match status" value="1"/>
</dbReference>
<evidence type="ECO:0000256" key="2">
    <source>
        <dbReference type="ARBA" id="ARBA00022737"/>
    </source>
</evidence>